<proteinExistence type="predicted"/>
<keyword evidence="1" id="KW-0472">Membrane</keyword>
<sequence length="152" mass="16772">MADTKQRDSTTPIVLVGAVGALGLGAWLMFRPKGAKAGDKVTATFRFNYYGDGGKYILQISLGTIWPLSIFDHIDGMTWESDIELSVLDEGGEELKRPIHFKHEIEFQLPGATKPQRYDAEAGIRMPGSGQFDFVENGVVLIDNALLVEEKK</sequence>
<reference evidence="2" key="1">
    <citation type="journal article" date="2015" name="Nature">
        <title>Complex archaea that bridge the gap between prokaryotes and eukaryotes.</title>
        <authorList>
            <person name="Spang A."/>
            <person name="Saw J.H."/>
            <person name="Jorgensen S.L."/>
            <person name="Zaremba-Niedzwiedzka K."/>
            <person name="Martijn J."/>
            <person name="Lind A.E."/>
            <person name="van Eijk R."/>
            <person name="Schleper C."/>
            <person name="Guy L."/>
            <person name="Ettema T.J."/>
        </authorList>
    </citation>
    <scope>NUCLEOTIDE SEQUENCE</scope>
</reference>
<dbReference type="AlphaFoldDB" id="A0A0F9TUY7"/>
<keyword evidence="1" id="KW-0812">Transmembrane</keyword>
<evidence type="ECO:0000313" key="2">
    <source>
        <dbReference type="EMBL" id="KKN52931.1"/>
    </source>
</evidence>
<accession>A0A0F9TUY7</accession>
<gene>
    <name evidence="2" type="ORF">LCGC14_0607320</name>
</gene>
<protein>
    <submittedName>
        <fullName evidence="2">Uncharacterized protein</fullName>
    </submittedName>
</protein>
<feature type="transmembrane region" description="Helical" evidence="1">
    <location>
        <begin position="12"/>
        <end position="30"/>
    </location>
</feature>
<keyword evidence="1" id="KW-1133">Transmembrane helix</keyword>
<organism evidence="2">
    <name type="scientific">marine sediment metagenome</name>
    <dbReference type="NCBI Taxonomy" id="412755"/>
    <lineage>
        <taxon>unclassified sequences</taxon>
        <taxon>metagenomes</taxon>
        <taxon>ecological metagenomes</taxon>
    </lineage>
</organism>
<name>A0A0F9TUY7_9ZZZZ</name>
<dbReference type="EMBL" id="LAZR01000997">
    <property type="protein sequence ID" value="KKN52931.1"/>
    <property type="molecule type" value="Genomic_DNA"/>
</dbReference>
<evidence type="ECO:0000256" key="1">
    <source>
        <dbReference type="SAM" id="Phobius"/>
    </source>
</evidence>
<comment type="caution">
    <text evidence="2">The sequence shown here is derived from an EMBL/GenBank/DDBJ whole genome shotgun (WGS) entry which is preliminary data.</text>
</comment>